<comment type="caution">
    <text evidence="1">The sequence shown here is derived from an EMBL/GenBank/DDBJ whole genome shotgun (WGS) entry which is preliminary data.</text>
</comment>
<evidence type="ECO:0000313" key="1">
    <source>
        <dbReference type="EMBL" id="KYF47774.1"/>
    </source>
</evidence>
<accession>A0A139Y860</accession>
<gene>
    <name evidence="1" type="ORF">TGARI_310885</name>
</gene>
<dbReference type="VEuPathDB" id="ToxoDB:TGARI_310885"/>
<proteinExistence type="predicted"/>
<reference evidence="1 2" key="1">
    <citation type="journal article" date="2016" name="Nat. Commun.">
        <title>Local admixture of amplified and diversified secreted pathogenesis determinants shapes mosaic Toxoplasma gondii genomes.</title>
        <authorList>
            <person name="Lorenzi H."/>
            <person name="Khan A."/>
            <person name="Behnke M.S."/>
            <person name="Namasivayam S."/>
            <person name="Swapna L.S."/>
            <person name="Hadjithomas M."/>
            <person name="Karamycheva S."/>
            <person name="Pinney D."/>
            <person name="Brunk B.P."/>
            <person name="Ajioka J.W."/>
            <person name="Ajzenberg D."/>
            <person name="Boothroyd J.C."/>
            <person name="Boyle J.P."/>
            <person name="Darde M.L."/>
            <person name="Diaz-Miranda M.A."/>
            <person name="Dubey J.P."/>
            <person name="Fritz H.M."/>
            <person name="Gennari S.M."/>
            <person name="Gregory B.D."/>
            <person name="Kim K."/>
            <person name="Saeij J.P."/>
            <person name="Su C."/>
            <person name="White M.W."/>
            <person name="Zhu X.Q."/>
            <person name="Howe D.K."/>
            <person name="Rosenthal B.M."/>
            <person name="Grigg M.E."/>
            <person name="Parkinson J."/>
            <person name="Liu L."/>
            <person name="Kissinger J.C."/>
            <person name="Roos D.S."/>
            <person name="Sibley L.D."/>
        </authorList>
    </citation>
    <scope>NUCLEOTIDE SEQUENCE [LARGE SCALE GENOMIC DNA]</scope>
    <source>
        <strain evidence="1 2">ARI</strain>
    </source>
</reference>
<evidence type="ECO:0000313" key="2">
    <source>
        <dbReference type="Proteomes" id="UP000074247"/>
    </source>
</evidence>
<name>A0A139Y860_TOXGO</name>
<dbReference type="AlphaFoldDB" id="A0A139Y860"/>
<sequence>MTCQDSTAAESPECFLRSPELCPKMHATVFASAKTVKSFRSTSNQCWIMALCVCRRLTSFLFEKRDTREEIHASKPKPLLGVGDPVTPVDRQQRQDIRKRAFPWMRGLWFVGGSERAKSDAPYSAVEESRPWKIRFNLLFRVMPQKTFPTRPVYFWLRQDSSPQTTRVMQLLLNRFKRCSLFFHSEERAAVSVKVFSPDNPDTRVPFSSK</sequence>
<organism evidence="1 2">
    <name type="scientific">Toxoplasma gondii ARI</name>
    <dbReference type="NCBI Taxonomy" id="1074872"/>
    <lineage>
        <taxon>Eukaryota</taxon>
        <taxon>Sar</taxon>
        <taxon>Alveolata</taxon>
        <taxon>Apicomplexa</taxon>
        <taxon>Conoidasida</taxon>
        <taxon>Coccidia</taxon>
        <taxon>Eucoccidiorida</taxon>
        <taxon>Eimeriorina</taxon>
        <taxon>Sarcocystidae</taxon>
        <taxon>Toxoplasma</taxon>
    </lineage>
</organism>
<dbReference type="EMBL" id="AGQS02003621">
    <property type="protein sequence ID" value="KYF47774.1"/>
    <property type="molecule type" value="Genomic_DNA"/>
</dbReference>
<dbReference type="Proteomes" id="UP000074247">
    <property type="component" value="Unassembled WGS sequence"/>
</dbReference>
<protein>
    <submittedName>
        <fullName evidence="1">Uncharacterized protein</fullName>
    </submittedName>
</protein>